<dbReference type="Gene3D" id="3.30.9.10">
    <property type="entry name" value="D-Amino Acid Oxidase, subunit A, domain 2"/>
    <property type="match status" value="1"/>
</dbReference>
<protein>
    <submittedName>
        <fullName evidence="4">4-hydroxybenzoate 3-monooxygenase</fullName>
    </submittedName>
</protein>
<dbReference type="InterPro" id="IPR002938">
    <property type="entry name" value="FAD-bd"/>
</dbReference>
<keyword evidence="4" id="KW-0614">Plasmid</keyword>
<dbReference type="PANTHER" id="PTHR43004">
    <property type="entry name" value="TRK SYSTEM POTASSIUM UPTAKE PROTEIN"/>
    <property type="match status" value="1"/>
</dbReference>
<accession>A0A1D7UC38</accession>
<dbReference type="InterPro" id="IPR050641">
    <property type="entry name" value="RIFMO-like"/>
</dbReference>
<dbReference type="AlphaFoldDB" id="A0A1D7UC38"/>
<dbReference type="PANTHER" id="PTHR43004:SF3">
    <property type="entry name" value="P-HYDROXYBENZOATE HYDROXYLASE"/>
    <property type="match status" value="1"/>
</dbReference>
<dbReference type="GO" id="GO:0016709">
    <property type="term" value="F:oxidoreductase activity, acting on paired donors, with incorporation or reduction of molecular oxygen, NAD(P)H as one donor, and incorporation of one atom of oxygen"/>
    <property type="evidence" value="ECO:0007669"/>
    <property type="project" value="UniProtKB-ARBA"/>
</dbReference>
<organism evidence="4 5">
    <name type="scientific">Bosea vaviloviae</name>
    <dbReference type="NCBI Taxonomy" id="1526658"/>
    <lineage>
        <taxon>Bacteria</taxon>
        <taxon>Pseudomonadati</taxon>
        <taxon>Pseudomonadota</taxon>
        <taxon>Alphaproteobacteria</taxon>
        <taxon>Hyphomicrobiales</taxon>
        <taxon>Boseaceae</taxon>
        <taxon>Bosea</taxon>
    </lineage>
</organism>
<dbReference type="RefSeq" id="WP_069694118.1">
    <property type="nucleotide sequence ID" value="NZ_CP017148.1"/>
</dbReference>
<keyword evidence="1" id="KW-0285">Flavoprotein</keyword>
<keyword evidence="2" id="KW-0274">FAD</keyword>
<proteinExistence type="predicted"/>
<name>A0A1D7UC38_9HYPH</name>
<evidence type="ECO:0000259" key="3">
    <source>
        <dbReference type="Pfam" id="PF01494"/>
    </source>
</evidence>
<sequence length="388" mass="42299">MKTQVAIVGAGPAGLLLAQLLKCAGIESIVVESRSRAYIENRIRAGVIEAGTVDILREAGVADGALKEGIVHEGTALRFEGRTHRLDLMELVGRGITIYPQHKLVADLVSARLGAGDPILFETPVVELSGIDSDAPTITVERNGARETIACRFVVGADGFHGPSRQALPSGDLRIWEQDYPYKWLALMVETPPPSHELIYAAHERGFTLMSMRSPTVSRIYAQVPMNVDAEAWSDDQVWSELDLRLRDGEPVPLREGAITQRSTIHLRSFVAAPMRHGSLFLAGDAAHIVPPTGAKGLNLAAADVAVLGDALKRYFGNGDRSGIDGYSERCLRRVWQVQRFSAWITHALHVSDSPFEQALNLAALRHIVENRHAALSFAENYTGLPLN</sequence>
<dbReference type="GO" id="GO:0071949">
    <property type="term" value="F:FAD binding"/>
    <property type="evidence" value="ECO:0007669"/>
    <property type="project" value="InterPro"/>
</dbReference>
<gene>
    <name evidence="4" type="ORF">BHK69_29830</name>
</gene>
<dbReference type="PRINTS" id="PR00420">
    <property type="entry name" value="RNGMNOXGNASE"/>
</dbReference>
<feature type="domain" description="FAD-binding" evidence="3">
    <location>
        <begin position="2"/>
        <end position="342"/>
    </location>
</feature>
<evidence type="ECO:0000313" key="4">
    <source>
        <dbReference type="EMBL" id="AOO84935.1"/>
    </source>
</evidence>
<dbReference type="OrthoDB" id="9791689at2"/>
<dbReference type="InterPro" id="IPR036188">
    <property type="entry name" value="FAD/NAD-bd_sf"/>
</dbReference>
<keyword evidence="4" id="KW-0560">Oxidoreductase</keyword>
<dbReference type="NCBIfam" id="NF006091">
    <property type="entry name" value="PRK08243.1"/>
    <property type="match status" value="1"/>
</dbReference>
<evidence type="ECO:0000313" key="5">
    <source>
        <dbReference type="Proteomes" id="UP000094969"/>
    </source>
</evidence>
<evidence type="ECO:0000256" key="2">
    <source>
        <dbReference type="ARBA" id="ARBA00022827"/>
    </source>
</evidence>
<geneLocation type="plasmid" evidence="4 5">
    <name>unnamed1</name>
</geneLocation>
<dbReference type="Pfam" id="PF01494">
    <property type="entry name" value="FAD_binding_3"/>
    <property type="match status" value="1"/>
</dbReference>
<reference evidence="4 5" key="1">
    <citation type="journal article" date="2015" name="Antonie Van Leeuwenhoek">
        <title>Bosea vaviloviae sp. nov., a new species of slow-growing rhizobia isolated from nodules of the relict species Vavilovia formosa (Stev.) Fed.</title>
        <authorList>
            <person name="Safronova V.I."/>
            <person name="Kuznetsova I.G."/>
            <person name="Sazanova A.L."/>
            <person name="Kimeklis A.K."/>
            <person name="Belimov A.A."/>
            <person name="Andronov E.E."/>
            <person name="Pinaev A.G."/>
            <person name="Chizhevskaya E.P."/>
            <person name="Pukhaev A.R."/>
            <person name="Popov K.P."/>
            <person name="Willems A."/>
            <person name="Tikhonovich I.A."/>
        </authorList>
    </citation>
    <scope>NUCLEOTIDE SEQUENCE [LARGE SCALE GENOMIC DNA]</scope>
    <source>
        <strain evidence="4 5">Vaf18</strain>
        <plasmid evidence="4">unnamed1</plasmid>
    </source>
</reference>
<keyword evidence="5" id="KW-1185">Reference proteome</keyword>
<dbReference type="SUPFAM" id="SSF51905">
    <property type="entry name" value="FAD/NAD(P)-binding domain"/>
    <property type="match status" value="1"/>
</dbReference>
<dbReference type="Proteomes" id="UP000094969">
    <property type="component" value="Plasmid unnamed1"/>
</dbReference>
<dbReference type="KEGG" id="bvv:BHK69_29830"/>
<dbReference type="EMBL" id="CP017148">
    <property type="protein sequence ID" value="AOO84935.1"/>
    <property type="molecule type" value="Genomic_DNA"/>
</dbReference>
<dbReference type="SUPFAM" id="SSF54373">
    <property type="entry name" value="FAD-linked reductases, C-terminal domain"/>
    <property type="match status" value="1"/>
</dbReference>
<dbReference type="Gene3D" id="3.50.50.60">
    <property type="entry name" value="FAD/NAD(P)-binding domain"/>
    <property type="match status" value="1"/>
</dbReference>
<evidence type="ECO:0000256" key="1">
    <source>
        <dbReference type="ARBA" id="ARBA00022630"/>
    </source>
</evidence>
<keyword evidence="4" id="KW-0503">Monooxygenase</keyword>